<gene>
    <name evidence="5" type="ordered locus">TREPR_3146</name>
</gene>
<dbReference type="OrthoDB" id="9810250at2"/>
<proteinExistence type="predicted"/>
<dbReference type="PANTHER" id="PTHR43479:SF7">
    <property type="entry name" value="TETR-FAMILY TRANSCRIPTIONAL REGULATOR"/>
    <property type="match status" value="1"/>
</dbReference>
<dbReference type="Pfam" id="PF14278">
    <property type="entry name" value="TetR_C_8"/>
    <property type="match status" value="1"/>
</dbReference>
<dbReference type="HOGENOM" id="CLU_087539_0_6_12"/>
<dbReference type="SUPFAM" id="SSF46689">
    <property type="entry name" value="Homeodomain-like"/>
    <property type="match status" value="1"/>
</dbReference>
<keyword evidence="3" id="KW-0472">Membrane</keyword>
<keyword evidence="6" id="KW-1185">Reference proteome</keyword>
<dbReference type="InterPro" id="IPR009057">
    <property type="entry name" value="Homeodomain-like_sf"/>
</dbReference>
<keyword evidence="1 2" id="KW-0238">DNA-binding</keyword>
<dbReference type="eggNOG" id="COG1309">
    <property type="taxonomic scope" value="Bacteria"/>
</dbReference>
<dbReference type="PANTHER" id="PTHR43479">
    <property type="entry name" value="ACREF/ENVCD OPERON REPRESSOR-RELATED"/>
    <property type="match status" value="1"/>
</dbReference>
<feature type="DNA-binding region" description="H-T-H motif" evidence="2">
    <location>
        <begin position="36"/>
        <end position="55"/>
    </location>
</feature>
<organism evidence="5 6">
    <name type="scientific">Treponema primitia (strain ATCC BAA-887 / DSM 12427 / ZAS-2)</name>
    <dbReference type="NCBI Taxonomy" id="545694"/>
    <lineage>
        <taxon>Bacteria</taxon>
        <taxon>Pseudomonadati</taxon>
        <taxon>Spirochaetota</taxon>
        <taxon>Spirochaetia</taxon>
        <taxon>Spirochaetales</taxon>
        <taxon>Treponemataceae</taxon>
        <taxon>Treponema</taxon>
    </lineage>
</organism>
<name>F5YLT3_TREPZ</name>
<dbReference type="STRING" id="545694.TREPR_3146"/>
<sequence length="190" mass="22476">MENKQAKDNRKARYTRMVLRESLMELMKTKPISLISVKEICALADISRSTFYTYYADQYDLLRKTEEETLAFIDSISNKYEFYKNDKHGALQMMEEILQHVADNNKSIYVLFSENGNINFSKTLFSSMYRKNFSKFLTDKLPDEQTKEYYFMFLATGTIGIIYHWVNNGMNKSIHELAKLMINLIFQIKQ</sequence>
<reference evidence="6" key="1">
    <citation type="submission" date="2009-12" db="EMBL/GenBank/DDBJ databases">
        <title>Complete sequence of Treponema primitia strain ZAS-2.</title>
        <authorList>
            <person name="Tetu S.G."/>
            <person name="Matson E."/>
            <person name="Ren Q."/>
            <person name="Seshadri R."/>
            <person name="Elbourne L."/>
            <person name="Hassan K.A."/>
            <person name="Durkin A."/>
            <person name="Radune D."/>
            <person name="Mohamoud Y."/>
            <person name="Shay R."/>
            <person name="Jin S."/>
            <person name="Zhang X."/>
            <person name="Lucey K."/>
            <person name="Ballor N.R."/>
            <person name="Ottesen E."/>
            <person name="Rosenthal R."/>
            <person name="Allen A."/>
            <person name="Leadbetter J.R."/>
            <person name="Paulsen I.T."/>
        </authorList>
    </citation>
    <scope>NUCLEOTIDE SEQUENCE [LARGE SCALE GENOMIC DNA]</scope>
    <source>
        <strain evidence="6">ATCC BAA-887 / DSM 12427 / ZAS-2</strain>
    </source>
</reference>
<dbReference type="EMBL" id="CP001843">
    <property type="protein sequence ID" value="AEF85373.1"/>
    <property type="molecule type" value="Genomic_DNA"/>
</dbReference>
<evidence type="ECO:0000256" key="2">
    <source>
        <dbReference type="PROSITE-ProRule" id="PRU00335"/>
    </source>
</evidence>
<feature type="transmembrane region" description="Helical" evidence="3">
    <location>
        <begin position="149"/>
        <end position="166"/>
    </location>
</feature>
<evidence type="ECO:0000256" key="3">
    <source>
        <dbReference type="SAM" id="Phobius"/>
    </source>
</evidence>
<keyword evidence="3" id="KW-1133">Transmembrane helix</keyword>
<keyword evidence="3" id="KW-0812">Transmembrane</keyword>
<dbReference type="AlphaFoldDB" id="F5YLT3"/>
<evidence type="ECO:0000313" key="6">
    <source>
        <dbReference type="Proteomes" id="UP000009223"/>
    </source>
</evidence>
<dbReference type="RefSeq" id="WP_015707117.1">
    <property type="nucleotide sequence ID" value="NC_015578.1"/>
</dbReference>
<dbReference type="Gene3D" id="1.10.357.10">
    <property type="entry name" value="Tetracycline Repressor, domain 2"/>
    <property type="match status" value="1"/>
</dbReference>
<dbReference type="Proteomes" id="UP000009223">
    <property type="component" value="Chromosome"/>
</dbReference>
<dbReference type="InterPro" id="IPR039532">
    <property type="entry name" value="TetR_C_Firmicutes"/>
</dbReference>
<dbReference type="KEGG" id="tpi:TREPR_3146"/>
<dbReference type="GO" id="GO:0003677">
    <property type="term" value="F:DNA binding"/>
    <property type="evidence" value="ECO:0007669"/>
    <property type="project" value="UniProtKB-UniRule"/>
</dbReference>
<evidence type="ECO:0000259" key="4">
    <source>
        <dbReference type="PROSITE" id="PS50977"/>
    </source>
</evidence>
<feature type="domain" description="HTH tetR-type" evidence="4">
    <location>
        <begin position="13"/>
        <end position="73"/>
    </location>
</feature>
<accession>F5YLT3</accession>
<reference evidence="5 6" key="2">
    <citation type="journal article" date="2011" name="ISME J.">
        <title>RNA-seq reveals cooperative metabolic interactions between two termite-gut spirochete species in co-culture.</title>
        <authorList>
            <person name="Rosenthal A.Z."/>
            <person name="Matson E.G."/>
            <person name="Eldar A."/>
            <person name="Leadbetter J.R."/>
        </authorList>
    </citation>
    <scope>NUCLEOTIDE SEQUENCE [LARGE SCALE GENOMIC DNA]</scope>
    <source>
        <strain evidence="6">ATCC BAA-887 / DSM 12427 / ZAS-2</strain>
    </source>
</reference>
<protein>
    <submittedName>
        <fullName evidence="5">Transcriptional regulator, TetR family</fullName>
    </submittedName>
</protein>
<dbReference type="InterPro" id="IPR050624">
    <property type="entry name" value="HTH-type_Tx_Regulator"/>
</dbReference>
<dbReference type="InterPro" id="IPR001647">
    <property type="entry name" value="HTH_TetR"/>
</dbReference>
<evidence type="ECO:0000313" key="5">
    <source>
        <dbReference type="EMBL" id="AEF85373.1"/>
    </source>
</evidence>
<evidence type="ECO:0000256" key="1">
    <source>
        <dbReference type="ARBA" id="ARBA00023125"/>
    </source>
</evidence>
<dbReference type="PROSITE" id="PS50977">
    <property type="entry name" value="HTH_TETR_2"/>
    <property type="match status" value="1"/>
</dbReference>